<dbReference type="SMART" id="SM01086">
    <property type="entry name" value="ClpB_D2-small"/>
    <property type="match status" value="1"/>
</dbReference>
<dbReference type="RefSeq" id="WP_034316607.1">
    <property type="nucleotide sequence ID" value="NZ_FZNF01000034.1"/>
</dbReference>
<dbReference type="InterPro" id="IPR050052">
    <property type="entry name" value="ATP-dep_Clp_protease_ClpX"/>
</dbReference>
<feature type="binding site" evidence="6">
    <location>
        <position position="36"/>
    </location>
    <ligand>
        <name>Zn(2+)</name>
        <dbReference type="ChEBI" id="CHEBI:29105"/>
    </ligand>
</feature>
<dbReference type="GO" id="GO:0051301">
    <property type="term" value="P:cell division"/>
    <property type="evidence" value="ECO:0007669"/>
    <property type="project" value="TreeGrafter"/>
</dbReference>
<protein>
    <recommendedName>
        <fullName evidence="6">ATP-dependent Clp protease ATP-binding subunit ClpX</fullName>
    </recommendedName>
</protein>
<comment type="subunit">
    <text evidence="6">Component of the ClpX-ClpP complex. Forms a hexameric ring that, in the presence of ATP, binds to fourteen ClpP subunits assembled into a disk-like structure with a central cavity, resembling the structure of eukaryotic proteasomes.</text>
</comment>
<dbReference type="InterPro" id="IPR019489">
    <property type="entry name" value="Clp_ATPase_C"/>
</dbReference>
<sequence>MSEICSFCGKKKSKPNPIVSSNEKITGTKAYICKACAVFIYTTLFSSENSVANSESWGLEDVPSPKELKAHLDEYVVGQEKAKKVFSVAIYNHYKRLLHQQRIATRTDENVINVTDLEENVELSKSNILLIGPTGSGKTLMAQTLARFLDIPIAISDATSLTEAGYVGEDVENILTRLLQAADYDLKRAEMGIVFIDEIDKISRLSENRSITRDVSGEGVQQALLKIIEGSIVNIPPKGGRKHPNQEFIKMDTSNILFICGGAFDGVEDIIKRKLGNNVLGFDSNPKTQANEENIIHKIETDDLVSFGLIPELVGRLHIIATLDSISKEAMISILTQPKNAIIKQYQKLFELDGAKLVFEDDAIERIAELAMERKTGARGLRAIVEDFSLDVMFDLPNLSGYEIIITRKCVDKLEKPILIKKKKTKAI</sequence>
<dbReference type="GO" id="GO:0140662">
    <property type="term" value="F:ATP-dependent protein folding chaperone"/>
    <property type="evidence" value="ECO:0007669"/>
    <property type="project" value="InterPro"/>
</dbReference>
<keyword evidence="10" id="KW-0378">Hydrolase</keyword>
<dbReference type="InterPro" id="IPR046425">
    <property type="entry name" value="ClpX_bact"/>
</dbReference>
<evidence type="ECO:0000256" key="4">
    <source>
        <dbReference type="ARBA" id="ARBA00022840"/>
    </source>
</evidence>
<evidence type="ECO:0000256" key="5">
    <source>
        <dbReference type="ARBA" id="ARBA00023186"/>
    </source>
</evidence>
<keyword evidence="3 6" id="KW-0862">Zinc</keyword>
<proteinExistence type="inferred from homology"/>
<dbReference type="InterPro" id="IPR004487">
    <property type="entry name" value="Clp_protease_ATP-bd_su_ClpX"/>
</dbReference>
<dbReference type="AlphaFoldDB" id="A0A4U8TGS4"/>
<dbReference type="GO" id="GO:0005524">
    <property type="term" value="F:ATP binding"/>
    <property type="evidence" value="ECO:0007669"/>
    <property type="project" value="UniProtKB-UniRule"/>
</dbReference>
<dbReference type="SUPFAM" id="SSF52540">
    <property type="entry name" value="P-loop containing nucleoside triphosphate hydrolases"/>
    <property type="match status" value="1"/>
</dbReference>
<dbReference type="GO" id="GO:0009376">
    <property type="term" value="C:HslUV protease complex"/>
    <property type="evidence" value="ECO:0007669"/>
    <property type="project" value="TreeGrafter"/>
</dbReference>
<dbReference type="STRING" id="50960.LS81_05830"/>
<dbReference type="Proteomes" id="UP000029861">
    <property type="component" value="Unassembled WGS sequence"/>
</dbReference>
<keyword evidence="10" id="KW-0645">Protease</keyword>
<dbReference type="CDD" id="cd19497">
    <property type="entry name" value="RecA-like_ClpX"/>
    <property type="match status" value="1"/>
</dbReference>
<name>A0A4U8TGS4_9HELI</name>
<evidence type="ECO:0000259" key="8">
    <source>
        <dbReference type="SMART" id="SM00994"/>
    </source>
</evidence>
<dbReference type="PANTHER" id="PTHR48102:SF7">
    <property type="entry name" value="ATP-DEPENDENT CLP PROTEASE ATP-BINDING SUBUNIT CLPX-LIKE, MITOCHONDRIAL"/>
    <property type="match status" value="1"/>
</dbReference>
<evidence type="ECO:0000256" key="3">
    <source>
        <dbReference type="ARBA" id="ARBA00022833"/>
    </source>
</evidence>
<feature type="domain" description="Clp ATPase C-terminal" evidence="9">
    <location>
        <begin position="326"/>
        <end position="419"/>
    </location>
</feature>
<dbReference type="GO" id="GO:0008233">
    <property type="term" value="F:peptidase activity"/>
    <property type="evidence" value="ECO:0007669"/>
    <property type="project" value="UniProtKB-KW"/>
</dbReference>
<reference evidence="10 11" key="1">
    <citation type="journal article" date="2014" name="Genome Announc.">
        <title>Draft genome sequences of eight enterohepatic helicobacter species isolated from both laboratory and wild rodents.</title>
        <authorList>
            <person name="Sheh A."/>
            <person name="Shen Z."/>
            <person name="Fox J.G."/>
        </authorList>
    </citation>
    <scope>NUCLEOTIDE SEQUENCE [LARGE SCALE GENOMIC DNA]</scope>
    <source>
        <strain evidence="10 11">ATCC 49310</strain>
    </source>
</reference>
<dbReference type="NCBIfam" id="TIGR00382">
    <property type="entry name" value="clpX"/>
    <property type="match status" value="1"/>
</dbReference>
<gene>
    <name evidence="6 10" type="primary">clpX</name>
    <name evidence="10" type="ORF">LS80_003425</name>
</gene>
<comment type="function">
    <text evidence="6">ATP-dependent specificity component of the Clp protease. It directs the protease to specific substrates. Can perform chaperone functions in the absence of ClpP.</text>
</comment>
<evidence type="ECO:0000259" key="9">
    <source>
        <dbReference type="SMART" id="SM01086"/>
    </source>
</evidence>
<evidence type="ECO:0000256" key="2">
    <source>
        <dbReference type="ARBA" id="ARBA00022741"/>
    </source>
</evidence>
<comment type="caution">
    <text evidence="10">The sequence shown here is derived from an EMBL/GenBank/DDBJ whole genome shotgun (WGS) entry which is preliminary data.</text>
</comment>
<feature type="domain" description="AAA+ ATPase" evidence="7">
    <location>
        <begin position="124"/>
        <end position="287"/>
    </location>
</feature>
<dbReference type="GO" id="GO:0051082">
    <property type="term" value="F:unfolded protein binding"/>
    <property type="evidence" value="ECO:0007669"/>
    <property type="project" value="UniProtKB-UniRule"/>
</dbReference>
<dbReference type="InterPro" id="IPR010603">
    <property type="entry name" value="Znf_CppX_C4"/>
</dbReference>
<dbReference type="EMBL" id="JRPK02000007">
    <property type="protein sequence ID" value="TLD98874.1"/>
    <property type="molecule type" value="Genomic_DNA"/>
</dbReference>
<dbReference type="SMART" id="SM00382">
    <property type="entry name" value="AAA"/>
    <property type="match status" value="1"/>
</dbReference>
<dbReference type="Pfam" id="PF07724">
    <property type="entry name" value="AAA_2"/>
    <property type="match status" value="1"/>
</dbReference>
<feature type="domain" description="ATP-dependent Clp protease ATP-binding subunit ClpX zinc ribbon" evidence="8">
    <location>
        <begin position="2"/>
        <end position="47"/>
    </location>
</feature>
<dbReference type="FunFam" id="3.40.50.300:FF:000005">
    <property type="entry name" value="ATP-dependent Clp protease ATP-binding subunit ClpX"/>
    <property type="match status" value="1"/>
</dbReference>
<evidence type="ECO:0000313" key="10">
    <source>
        <dbReference type="EMBL" id="TLD98874.1"/>
    </source>
</evidence>
<dbReference type="Pfam" id="PF10431">
    <property type="entry name" value="ClpB_D2-small"/>
    <property type="match status" value="1"/>
</dbReference>
<dbReference type="GO" id="GO:0016887">
    <property type="term" value="F:ATP hydrolysis activity"/>
    <property type="evidence" value="ECO:0007669"/>
    <property type="project" value="InterPro"/>
</dbReference>
<dbReference type="InterPro" id="IPR003959">
    <property type="entry name" value="ATPase_AAA_core"/>
</dbReference>
<dbReference type="SMART" id="SM00994">
    <property type="entry name" value="zf-C4_ClpX"/>
    <property type="match status" value="1"/>
</dbReference>
<accession>A0A4U8TGS4</accession>
<dbReference type="Gene3D" id="3.40.50.300">
    <property type="entry name" value="P-loop containing nucleotide triphosphate hydrolases"/>
    <property type="match status" value="1"/>
</dbReference>
<feature type="binding site" evidence="6">
    <location>
        <position position="5"/>
    </location>
    <ligand>
        <name>Zn(2+)</name>
        <dbReference type="ChEBI" id="CHEBI:29105"/>
    </ligand>
</feature>
<keyword evidence="1 6" id="KW-0479">Metal-binding</keyword>
<keyword evidence="4 6" id="KW-0067">ATP-binding</keyword>
<evidence type="ECO:0000259" key="7">
    <source>
        <dbReference type="SMART" id="SM00382"/>
    </source>
</evidence>
<dbReference type="GO" id="GO:0051603">
    <property type="term" value="P:proteolysis involved in protein catabolic process"/>
    <property type="evidence" value="ECO:0007669"/>
    <property type="project" value="TreeGrafter"/>
</dbReference>
<dbReference type="GO" id="GO:0008270">
    <property type="term" value="F:zinc ion binding"/>
    <property type="evidence" value="ECO:0007669"/>
    <property type="project" value="InterPro"/>
</dbReference>
<feature type="binding site" evidence="6">
    <location>
        <position position="33"/>
    </location>
    <ligand>
        <name>Zn(2+)</name>
        <dbReference type="ChEBI" id="CHEBI:29105"/>
    </ligand>
</feature>
<dbReference type="InterPro" id="IPR027417">
    <property type="entry name" value="P-loop_NTPase"/>
</dbReference>
<evidence type="ECO:0000256" key="1">
    <source>
        <dbReference type="ARBA" id="ARBA00022723"/>
    </source>
</evidence>
<dbReference type="HAMAP" id="MF_00175">
    <property type="entry name" value="ClpX"/>
    <property type="match status" value="1"/>
</dbReference>
<dbReference type="InterPro" id="IPR003593">
    <property type="entry name" value="AAA+_ATPase"/>
</dbReference>
<keyword evidence="2 6" id="KW-0547">Nucleotide-binding</keyword>
<organism evidence="10 11">
    <name type="scientific">Helicobacter trogontum</name>
    <dbReference type="NCBI Taxonomy" id="50960"/>
    <lineage>
        <taxon>Bacteria</taxon>
        <taxon>Pseudomonadati</taxon>
        <taxon>Campylobacterota</taxon>
        <taxon>Epsilonproteobacteria</taxon>
        <taxon>Campylobacterales</taxon>
        <taxon>Helicobacteraceae</taxon>
        <taxon>Helicobacter</taxon>
    </lineage>
</organism>
<dbReference type="NCBIfam" id="NF003745">
    <property type="entry name" value="PRK05342.1"/>
    <property type="match status" value="1"/>
</dbReference>
<comment type="similarity">
    <text evidence="6">Belongs to the ClpX chaperone family.</text>
</comment>
<keyword evidence="5 6" id="KW-0143">Chaperone</keyword>
<feature type="binding site" evidence="6">
    <location>
        <position position="8"/>
    </location>
    <ligand>
        <name>Zn(2+)</name>
        <dbReference type="ChEBI" id="CHEBI:29105"/>
    </ligand>
</feature>
<dbReference type="PANTHER" id="PTHR48102">
    <property type="entry name" value="ATP-DEPENDENT CLP PROTEASE ATP-BINDING SUBUNIT CLPX-LIKE, MITOCHONDRIAL-RELATED"/>
    <property type="match status" value="1"/>
</dbReference>
<evidence type="ECO:0000256" key="6">
    <source>
        <dbReference type="HAMAP-Rule" id="MF_00175"/>
    </source>
</evidence>
<feature type="binding site" evidence="6">
    <location>
        <begin position="133"/>
        <end position="140"/>
    </location>
    <ligand>
        <name>ATP</name>
        <dbReference type="ChEBI" id="CHEBI:30616"/>
    </ligand>
</feature>
<dbReference type="FunFam" id="1.10.8.60:FF:000002">
    <property type="entry name" value="ATP-dependent Clp protease ATP-binding subunit ClpX"/>
    <property type="match status" value="1"/>
</dbReference>
<dbReference type="Gene3D" id="1.10.8.60">
    <property type="match status" value="1"/>
</dbReference>
<evidence type="ECO:0000313" key="11">
    <source>
        <dbReference type="Proteomes" id="UP000029861"/>
    </source>
</evidence>
<dbReference type="GO" id="GO:0046983">
    <property type="term" value="F:protein dimerization activity"/>
    <property type="evidence" value="ECO:0007669"/>
    <property type="project" value="InterPro"/>
</dbReference>